<evidence type="ECO:0000313" key="3">
    <source>
        <dbReference type="Proteomes" id="UP001478862"/>
    </source>
</evidence>
<gene>
    <name evidence="2" type="ORF">ABNX05_16665</name>
</gene>
<proteinExistence type="predicted"/>
<dbReference type="RefSeq" id="WP_349660822.1">
    <property type="nucleotide sequence ID" value="NZ_JBEGDG010000013.1"/>
</dbReference>
<accession>A0ABV1MUR8</accession>
<evidence type="ECO:0000259" key="1">
    <source>
        <dbReference type="Pfam" id="PF09369"/>
    </source>
</evidence>
<keyword evidence="3" id="KW-1185">Reference proteome</keyword>
<dbReference type="PANTHER" id="PTHR47957">
    <property type="entry name" value="ATP-DEPENDENT HELICASE HRQ1"/>
    <property type="match status" value="1"/>
</dbReference>
<dbReference type="Pfam" id="PF09369">
    <property type="entry name" value="MZB"/>
    <property type="match status" value="1"/>
</dbReference>
<dbReference type="InterPro" id="IPR018973">
    <property type="entry name" value="MZB"/>
</dbReference>
<reference evidence="2 3" key="1">
    <citation type="submission" date="2024-06" db="EMBL/GenBank/DDBJ databases">
        <title>Lysinibacillus zambalefons sp. nov., a Novel Firmicute Isolated from the Poon Bato Zambales Hyperalkaline Spring.</title>
        <authorList>
            <person name="Aja J.A."/>
            <person name="Lazaro J.E.H."/>
            <person name="Llorin L.D."/>
            <person name="Lim K.R."/>
            <person name="Teodosio J."/>
            <person name="Dalisay D.S."/>
        </authorList>
    </citation>
    <scope>NUCLEOTIDE SEQUENCE [LARGE SCALE GENOMIC DNA]</scope>
    <source>
        <strain evidence="2 3">M3</strain>
    </source>
</reference>
<protein>
    <submittedName>
        <fullName evidence="2">DUF1998 domain-containing protein</fullName>
    </submittedName>
</protein>
<dbReference type="Proteomes" id="UP001478862">
    <property type="component" value="Unassembled WGS sequence"/>
</dbReference>
<feature type="domain" description="MrfA-like Zn-binding" evidence="1">
    <location>
        <begin position="3"/>
        <end position="69"/>
    </location>
</feature>
<sequence length="81" mass="9000">MIVCQVSDVTVVQQIKATHNEQPTFFVYDKYPGGIGLSEKVYDLWEDLLTRTLEHVAGCACESGCPSCIGTQDTFEQAKKK</sequence>
<name>A0ABV1MUR8_9BACI</name>
<evidence type="ECO:0000313" key="2">
    <source>
        <dbReference type="EMBL" id="MEQ6356262.1"/>
    </source>
</evidence>
<comment type="caution">
    <text evidence="2">The sequence shown here is derived from an EMBL/GenBank/DDBJ whole genome shotgun (WGS) entry which is preliminary data.</text>
</comment>
<organism evidence="2 3">
    <name type="scientific">Lysinibacillus zambalensis</name>
    <dbReference type="NCBI Taxonomy" id="3160866"/>
    <lineage>
        <taxon>Bacteria</taxon>
        <taxon>Bacillati</taxon>
        <taxon>Bacillota</taxon>
        <taxon>Bacilli</taxon>
        <taxon>Bacillales</taxon>
        <taxon>Bacillaceae</taxon>
        <taxon>Lysinibacillus</taxon>
    </lineage>
</organism>
<dbReference type="PANTHER" id="PTHR47957:SF3">
    <property type="entry name" value="ATP-DEPENDENT HELICASE HRQ1"/>
    <property type="match status" value="1"/>
</dbReference>
<dbReference type="EMBL" id="JBEGDG010000013">
    <property type="protein sequence ID" value="MEQ6356262.1"/>
    <property type="molecule type" value="Genomic_DNA"/>
</dbReference>